<sequence>MPLISTMEAGAIMRQCMTDLGWEVDLNEFGEIESDYPAEQADRYQSDLETCWAEHGFDRPPPPMDEDTAGTFFDLMVASAGCLEDLGYSISAPPSRGAYVAELASSGTAIWDPYADVVALVTPEEWDEVRRSCPQPERPDLER</sequence>
<evidence type="ECO:0000313" key="1">
    <source>
        <dbReference type="EMBL" id="MQM24442.1"/>
    </source>
</evidence>
<dbReference type="AlphaFoldDB" id="A0A6L5G494"/>
<keyword evidence="2" id="KW-1185">Reference proteome</keyword>
<accession>A0A6L5G494</accession>
<dbReference type="EMBL" id="WIAO01000002">
    <property type="protein sequence ID" value="MQM24442.1"/>
    <property type="molecule type" value="Genomic_DNA"/>
</dbReference>
<organism evidence="1 2">
    <name type="scientific">Glycomyces albidus</name>
    <dbReference type="NCBI Taxonomy" id="2656774"/>
    <lineage>
        <taxon>Bacteria</taxon>
        <taxon>Bacillati</taxon>
        <taxon>Actinomycetota</taxon>
        <taxon>Actinomycetes</taxon>
        <taxon>Glycomycetales</taxon>
        <taxon>Glycomycetaceae</taxon>
        <taxon>Glycomyces</taxon>
    </lineage>
</organism>
<name>A0A6L5G494_9ACTN</name>
<dbReference type="Proteomes" id="UP000477750">
    <property type="component" value="Unassembled WGS sequence"/>
</dbReference>
<comment type="caution">
    <text evidence="1">The sequence shown here is derived from an EMBL/GenBank/DDBJ whole genome shotgun (WGS) entry which is preliminary data.</text>
</comment>
<protein>
    <submittedName>
        <fullName evidence="1">Uncharacterized protein</fullName>
    </submittedName>
</protein>
<proteinExistence type="predicted"/>
<reference evidence="1 2" key="1">
    <citation type="submission" date="2019-10" db="EMBL/GenBank/DDBJ databases">
        <title>Glycomyces albidus sp. nov., a novel actinomycete isolated from rhizosphere soil of wheat (Triticum aestivum L.).</title>
        <authorList>
            <person name="Qian L."/>
        </authorList>
    </citation>
    <scope>NUCLEOTIDE SEQUENCE [LARGE SCALE GENOMIC DNA]</scope>
    <source>
        <strain evidence="1 2">NEAU-7082</strain>
    </source>
</reference>
<gene>
    <name evidence="1" type="ORF">GFD30_02425</name>
</gene>
<evidence type="ECO:0000313" key="2">
    <source>
        <dbReference type="Proteomes" id="UP000477750"/>
    </source>
</evidence>
<dbReference type="RefSeq" id="WP_153023621.1">
    <property type="nucleotide sequence ID" value="NZ_WIAO01000002.1"/>
</dbReference>